<proteinExistence type="predicted"/>
<comment type="caution">
    <text evidence="2">The sequence shown here is derived from an EMBL/GenBank/DDBJ whole genome shotgun (WGS) entry which is preliminary data.</text>
</comment>
<keyword evidence="3" id="KW-1185">Reference proteome</keyword>
<feature type="region of interest" description="Disordered" evidence="1">
    <location>
        <begin position="102"/>
        <end position="165"/>
    </location>
</feature>
<reference evidence="2 3" key="1">
    <citation type="submission" date="2015-04" db="EMBL/GenBank/DDBJ databases">
        <authorList>
            <person name="Heijne W.H."/>
            <person name="Fedorova N.D."/>
            <person name="Nierman W.C."/>
            <person name="Vollebregt A.W."/>
            <person name="Zhao Z."/>
            <person name="Wu L."/>
            <person name="Kumar M."/>
            <person name="Stam H."/>
            <person name="van den Berg M.A."/>
            <person name="Pel H.J."/>
        </authorList>
    </citation>
    <scope>NUCLEOTIDE SEQUENCE [LARGE SCALE GENOMIC DNA]</scope>
    <source>
        <strain evidence="2 3">CBS 393.64</strain>
    </source>
</reference>
<sequence length="222" mass="25567">MLTINGIANTAQIINAPCQRLATYVGLFWMIRPSICVPIKYGEVATLAHHENTYTVSDRIYILKKAFCRLILSYGQWKRPFFRQHFDLPHLVKKLKNRELSHMSNDTEPQQWGSYTDDRHGRKFTPAKVPGRGTRQWPTSGRRQSRQGLHSPTPRTNWHRSLPRMPAMSPQTQAWEGNLDISGRPESVCTDFENLDSWDEESLQDTSRRGFGRCPFAPEGIA</sequence>
<organism evidence="2 3">
    <name type="scientific">Rasamsonia emersonii (strain ATCC 16479 / CBS 393.64 / IMI 116815)</name>
    <dbReference type="NCBI Taxonomy" id="1408163"/>
    <lineage>
        <taxon>Eukaryota</taxon>
        <taxon>Fungi</taxon>
        <taxon>Dikarya</taxon>
        <taxon>Ascomycota</taxon>
        <taxon>Pezizomycotina</taxon>
        <taxon>Eurotiomycetes</taxon>
        <taxon>Eurotiomycetidae</taxon>
        <taxon>Eurotiales</taxon>
        <taxon>Trichocomaceae</taxon>
        <taxon>Rasamsonia</taxon>
    </lineage>
</organism>
<evidence type="ECO:0000256" key="1">
    <source>
        <dbReference type="SAM" id="MobiDB-lite"/>
    </source>
</evidence>
<name>A0A0F4YY03_RASE3</name>
<feature type="compositionally biased region" description="Polar residues" evidence="1">
    <location>
        <begin position="136"/>
        <end position="156"/>
    </location>
</feature>
<evidence type="ECO:0000313" key="2">
    <source>
        <dbReference type="EMBL" id="KKA22518.1"/>
    </source>
</evidence>
<dbReference type="GeneID" id="25315810"/>
<dbReference type="Proteomes" id="UP000053958">
    <property type="component" value="Unassembled WGS sequence"/>
</dbReference>
<dbReference type="RefSeq" id="XP_013329130.1">
    <property type="nucleotide sequence ID" value="XM_013473676.1"/>
</dbReference>
<feature type="region of interest" description="Disordered" evidence="1">
    <location>
        <begin position="199"/>
        <end position="222"/>
    </location>
</feature>
<dbReference type="AlphaFoldDB" id="A0A0F4YY03"/>
<feature type="compositionally biased region" description="Polar residues" evidence="1">
    <location>
        <begin position="102"/>
        <end position="114"/>
    </location>
</feature>
<gene>
    <name evidence="2" type="ORF">T310_3461</name>
</gene>
<accession>A0A0F4YY03</accession>
<protein>
    <submittedName>
        <fullName evidence="2">Uncharacterized protein</fullName>
    </submittedName>
</protein>
<dbReference type="EMBL" id="LASV01000139">
    <property type="protein sequence ID" value="KKA22518.1"/>
    <property type="molecule type" value="Genomic_DNA"/>
</dbReference>
<evidence type="ECO:0000313" key="3">
    <source>
        <dbReference type="Proteomes" id="UP000053958"/>
    </source>
</evidence>